<feature type="region of interest" description="Disordered" evidence="1">
    <location>
        <begin position="136"/>
        <end position="173"/>
    </location>
</feature>
<name>A0A1I3DS70_9ACTN</name>
<keyword evidence="3" id="KW-1185">Reference proteome</keyword>
<dbReference type="InterPro" id="IPR027417">
    <property type="entry name" value="P-loop_NTPase"/>
</dbReference>
<evidence type="ECO:0000313" key="2">
    <source>
        <dbReference type="EMBL" id="SFH89399.1"/>
    </source>
</evidence>
<evidence type="ECO:0000256" key="1">
    <source>
        <dbReference type="SAM" id="MobiDB-lite"/>
    </source>
</evidence>
<proteinExistence type="predicted"/>
<gene>
    <name evidence="2" type="ORF">SAMN05216561_10354</name>
</gene>
<sequence>MGVRNYLVEGVSGTGKTSVCEELERRGHRPVHGDRELAYQGDPVTGEATDTAVHQHHIWDVARVRALVEDDQAPFIDLFDEVFVLDVDLETLHRQLDQRPQGGWGSTLSERDLVVRLHRTREDIPETGTVIEATTRPRPRSRHLTSPTAPRCGPRPGRGGHGATLTTTAKVHG</sequence>
<accession>A0A1I3DS70</accession>
<dbReference type="STRING" id="1005945.SAMN05216561_10354"/>
<reference evidence="2 3" key="1">
    <citation type="submission" date="2016-10" db="EMBL/GenBank/DDBJ databases">
        <authorList>
            <person name="de Groot N.N."/>
        </authorList>
    </citation>
    <scope>NUCLEOTIDE SEQUENCE [LARGE SCALE GENOMIC DNA]</scope>
    <source>
        <strain evidence="2 3">CGMCC 1.11156</strain>
    </source>
</reference>
<evidence type="ECO:0008006" key="4">
    <source>
        <dbReference type="Google" id="ProtNLM"/>
    </source>
</evidence>
<dbReference type="AlphaFoldDB" id="A0A1I3DS70"/>
<evidence type="ECO:0000313" key="3">
    <source>
        <dbReference type="Proteomes" id="UP000198649"/>
    </source>
</evidence>
<protein>
    <recommendedName>
        <fullName evidence="4">AAA domain-containing protein</fullName>
    </recommendedName>
</protein>
<organism evidence="2 3">
    <name type="scientific">Nocardioides psychrotolerans</name>
    <dbReference type="NCBI Taxonomy" id="1005945"/>
    <lineage>
        <taxon>Bacteria</taxon>
        <taxon>Bacillati</taxon>
        <taxon>Actinomycetota</taxon>
        <taxon>Actinomycetes</taxon>
        <taxon>Propionibacteriales</taxon>
        <taxon>Nocardioidaceae</taxon>
        <taxon>Nocardioides</taxon>
    </lineage>
</organism>
<dbReference type="EMBL" id="FOQG01000003">
    <property type="protein sequence ID" value="SFH89399.1"/>
    <property type="molecule type" value="Genomic_DNA"/>
</dbReference>
<feature type="compositionally biased region" description="Polar residues" evidence="1">
    <location>
        <begin position="164"/>
        <end position="173"/>
    </location>
</feature>
<dbReference type="SUPFAM" id="SSF52540">
    <property type="entry name" value="P-loop containing nucleoside triphosphate hydrolases"/>
    <property type="match status" value="1"/>
</dbReference>
<dbReference type="RefSeq" id="WP_218031286.1">
    <property type="nucleotide sequence ID" value="NZ_BKAF01000020.1"/>
</dbReference>
<dbReference type="Proteomes" id="UP000198649">
    <property type="component" value="Unassembled WGS sequence"/>
</dbReference>